<evidence type="ECO:0000256" key="3">
    <source>
        <dbReference type="ARBA" id="ARBA00022527"/>
    </source>
</evidence>
<keyword evidence="4" id="KW-0808">Transferase</keyword>
<feature type="region of interest" description="Disordered" evidence="11">
    <location>
        <begin position="1"/>
        <end position="34"/>
    </location>
</feature>
<evidence type="ECO:0000256" key="6">
    <source>
        <dbReference type="ARBA" id="ARBA00022777"/>
    </source>
</evidence>
<dbReference type="SUPFAM" id="SSF56112">
    <property type="entry name" value="Protein kinase-like (PK-like)"/>
    <property type="match status" value="1"/>
</dbReference>
<feature type="compositionally biased region" description="Pro residues" evidence="11">
    <location>
        <begin position="466"/>
        <end position="478"/>
    </location>
</feature>
<sequence length="815" mass="87429">MAFNQVTATSLTPSRPAPAAPGRNSPAGYGSSYSVGTSSPSGSSYAASYSGIGGSPNRMSDGTSAGGVVRTGTVNIKEDGLVSWLWRPKFLVLREESLAIHKSESSNLPQSTLNLGDISNIERTDLKPYCLLLETKDKRMFFSLKNDEELYGWQDDIYSRSPLMGVSNPTNFVHKVHVGFDPVSGAFTGLPDAWSKLLTKSAITREDYAKDPQAVLDVLEFYTDHQKREMEEFSLSTGTRTNSMATSSSTLIGSNYSTTTLTPYGDNVSAPRYAGIGLGGSGAGGKTSLDRSQMKRQDSAPAGLNGVDGPNGSLLSSSAGLARAAEIVNGSHAQYASTMSASAQNSQMRPGIPPVSGTLQPSRPAPPRPLLTANRPAPPAPMGGAKPPLPDHTPTSADLRARAKAHGPPAETQNVKPPGLNGDGTPMRKESLATEKRPNMAPAKSSPATGLPASHPAYGAAGSTVGPPPVKPLQPKKPAPQTALPSAPEVTITEDKDGGVAAAAAALEKPKMHEKRISTMNEAQIMDKLRSVVSDDDPKQLYSKIRKVGQGASGHVYVAKMHASNRKVAIKEMDLSNQPRKELIVNEILVMKESQHPNIVNFLEAYLIRSNELWVVMEYMEGGALTDVIENNTLEEDQIASISFETCKGLGHLHSQHIIHRDIKSDNVLLDAQGHVKITDFGFCAKLTDQKSKRATMVGTPYWMAPEVVKQKEYGAKVDIWSLGIMAIEMIENEPPYLDEEPLKALYLIATNGTPTLKKPEALSRELKGFLSVCLCVDVKSRATAAELLEHEFLKKSCALSGLAPLLRFRNKQAS</sequence>
<comment type="catalytic activity">
    <reaction evidence="8">
        <text>L-threonyl-[protein] + ATP = O-phospho-L-threonyl-[protein] + ADP + H(+)</text>
        <dbReference type="Rhea" id="RHEA:46608"/>
        <dbReference type="Rhea" id="RHEA-COMP:11060"/>
        <dbReference type="Rhea" id="RHEA-COMP:11605"/>
        <dbReference type="ChEBI" id="CHEBI:15378"/>
        <dbReference type="ChEBI" id="CHEBI:30013"/>
        <dbReference type="ChEBI" id="CHEBI:30616"/>
        <dbReference type="ChEBI" id="CHEBI:61977"/>
        <dbReference type="ChEBI" id="CHEBI:456216"/>
        <dbReference type="EC" id="2.7.11.1"/>
    </reaction>
</comment>
<dbReference type="PROSITE" id="PS50003">
    <property type="entry name" value="PH_DOMAIN"/>
    <property type="match status" value="1"/>
</dbReference>
<dbReference type="Gene3D" id="3.30.200.20">
    <property type="entry name" value="Phosphorylase Kinase, domain 1"/>
    <property type="match status" value="1"/>
</dbReference>
<evidence type="ECO:0000259" key="12">
    <source>
        <dbReference type="PROSITE" id="PS50003"/>
    </source>
</evidence>
<dbReference type="Gene3D" id="2.30.29.30">
    <property type="entry name" value="Pleckstrin-homology domain (PH domain)/Phosphotyrosine-binding domain (PTB)"/>
    <property type="match status" value="1"/>
</dbReference>
<feature type="compositionally biased region" description="Pro residues" evidence="11">
    <location>
        <begin position="376"/>
        <end position="391"/>
    </location>
</feature>
<dbReference type="InterPro" id="IPR001849">
    <property type="entry name" value="PH_domain"/>
</dbReference>
<dbReference type="STRING" id="745531.A0A0C3PAL5"/>
<keyword evidence="7 10" id="KW-0067">ATP-binding</keyword>
<dbReference type="PANTHER" id="PTHR45832">
    <property type="entry name" value="SERINE/THREONINE-PROTEIN KINASE SAMKA-RELATED-RELATED"/>
    <property type="match status" value="1"/>
</dbReference>
<feature type="region of interest" description="Disordered" evidence="11">
    <location>
        <begin position="282"/>
        <end position="311"/>
    </location>
</feature>
<dbReference type="Gene3D" id="3.90.810.10">
    <property type="entry name" value="CRIB domain"/>
    <property type="match status" value="1"/>
</dbReference>
<name>A0A0C3PAL5_PHLG1</name>
<dbReference type="Pfam" id="PF00169">
    <property type="entry name" value="PH"/>
    <property type="match status" value="1"/>
</dbReference>
<dbReference type="PROSITE" id="PS00107">
    <property type="entry name" value="PROTEIN_KINASE_ATP"/>
    <property type="match status" value="1"/>
</dbReference>
<dbReference type="CDD" id="cd13279">
    <property type="entry name" value="PH_Cla4_Ste20"/>
    <property type="match status" value="1"/>
</dbReference>
<dbReference type="AlphaFoldDB" id="A0A0C3PAL5"/>
<evidence type="ECO:0000259" key="13">
    <source>
        <dbReference type="PROSITE" id="PS50011"/>
    </source>
</evidence>
<dbReference type="CDD" id="cd01093">
    <property type="entry name" value="CRIB_PAK_like"/>
    <property type="match status" value="1"/>
</dbReference>
<feature type="compositionally biased region" description="Polar residues" evidence="11">
    <location>
        <begin position="338"/>
        <end position="348"/>
    </location>
</feature>
<evidence type="ECO:0000256" key="9">
    <source>
        <dbReference type="ARBA" id="ARBA00048679"/>
    </source>
</evidence>
<keyword evidence="3" id="KW-0723">Serine/threonine-protein kinase</keyword>
<dbReference type="InterPro" id="IPR017441">
    <property type="entry name" value="Protein_kinase_ATP_BS"/>
</dbReference>
<dbReference type="SMART" id="SM00233">
    <property type="entry name" value="PH"/>
    <property type="match status" value="1"/>
</dbReference>
<feature type="domain" description="CRIB" evidence="14">
    <location>
        <begin position="166"/>
        <end position="179"/>
    </location>
</feature>
<evidence type="ECO:0000256" key="7">
    <source>
        <dbReference type="ARBA" id="ARBA00022840"/>
    </source>
</evidence>
<keyword evidence="16" id="KW-1185">Reference proteome</keyword>
<dbReference type="Pfam" id="PF00069">
    <property type="entry name" value="Pkinase"/>
    <property type="match status" value="1"/>
</dbReference>
<dbReference type="Proteomes" id="UP000053257">
    <property type="component" value="Unassembled WGS sequence"/>
</dbReference>
<dbReference type="PROSITE" id="PS00108">
    <property type="entry name" value="PROTEIN_KINASE_ST"/>
    <property type="match status" value="1"/>
</dbReference>
<evidence type="ECO:0000256" key="4">
    <source>
        <dbReference type="ARBA" id="ARBA00022679"/>
    </source>
</evidence>
<dbReference type="FunFam" id="1.10.510.10:FF:000139">
    <property type="entry name" value="Non-specific serine/threonine protein kinase"/>
    <property type="match status" value="1"/>
</dbReference>
<evidence type="ECO:0000259" key="14">
    <source>
        <dbReference type="PROSITE" id="PS50108"/>
    </source>
</evidence>
<dbReference type="PROSITE" id="PS50108">
    <property type="entry name" value="CRIB"/>
    <property type="match status" value="1"/>
</dbReference>
<feature type="compositionally biased region" description="Basic and acidic residues" evidence="11">
    <location>
        <begin position="288"/>
        <end position="298"/>
    </location>
</feature>
<dbReference type="InterPro" id="IPR036936">
    <property type="entry name" value="CRIB_dom_sf"/>
</dbReference>
<reference evidence="15 16" key="1">
    <citation type="journal article" date="2014" name="PLoS Genet.">
        <title>Analysis of the Phlebiopsis gigantea genome, transcriptome and secretome provides insight into its pioneer colonization strategies of wood.</title>
        <authorList>
            <person name="Hori C."/>
            <person name="Ishida T."/>
            <person name="Igarashi K."/>
            <person name="Samejima M."/>
            <person name="Suzuki H."/>
            <person name="Master E."/>
            <person name="Ferreira P."/>
            <person name="Ruiz-Duenas F.J."/>
            <person name="Held B."/>
            <person name="Canessa P."/>
            <person name="Larrondo L.F."/>
            <person name="Schmoll M."/>
            <person name="Druzhinina I.S."/>
            <person name="Kubicek C.P."/>
            <person name="Gaskell J.A."/>
            <person name="Kersten P."/>
            <person name="St John F."/>
            <person name="Glasner J."/>
            <person name="Sabat G."/>
            <person name="Splinter BonDurant S."/>
            <person name="Syed K."/>
            <person name="Yadav J."/>
            <person name="Mgbeahuruike A.C."/>
            <person name="Kovalchuk A."/>
            <person name="Asiegbu F.O."/>
            <person name="Lackner G."/>
            <person name="Hoffmeister D."/>
            <person name="Rencoret J."/>
            <person name="Gutierrez A."/>
            <person name="Sun H."/>
            <person name="Lindquist E."/>
            <person name="Barry K."/>
            <person name="Riley R."/>
            <person name="Grigoriev I.V."/>
            <person name="Henrissat B."/>
            <person name="Kues U."/>
            <person name="Berka R.M."/>
            <person name="Martinez A.T."/>
            <person name="Covert S.F."/>
            <person name="Blanchette R.A."/>
            <person name="Cullen D."/>
        </authorList>
    </citation>
    <scope>NUCLEOTIDE SEQUENCE [LARGE SCALE GENOMIC DNA]</scope>
    <source>
        <strain evidence="15 16">11061_1 CR5-6</strain>
    </source>
</reference>
<feature type="compositionally biased region" description="Basic and acidic residues" evidence="11">
    <location>
        <begin position="426"/>
        <end position="438"/>
    </location>
</feature>
<comment type="similarity">
    <text evidence="1">Belongs to the protein kinase superfamily. STE Ser/Thr protein kinase family. STE20 subfamily.</text>
</comment>
<dbReference type="HOGENOM" id="CLU_000288_26_2_1"/>
<keyword evidence="5 10" id="KW-0547">Nucleotide-binding</keyword>
<dbReference type="SMART" id="SM00220">
    <property type="entry name" value="S_TKc"/>
    <property type="match status" value="1"/>
</dbReference>
<dbReference type="EMBL" id="KN840730">
    <property type="protein sequence ID" value="KIP01848.1"/>
    <property type="molecule type" value="Genomic_DNA"/>
</dbReference>
<dbReference type="InterPro" id="IPR011009">
    <property type="entry name" value="Kinase-like_dom_sf"/>
</dbReference>
<dbReference type="InterPro" id="IPR000095">
    <property type="entry name" value="CRIB_dom"/>
</dbReference>
<feature type="region of interest" description="Disordered" evidence="11">
    <location>
        <begin position="338"/>
        <end position="496"/>
    </location>
</feature>
<gene>
    <name evidence="15" type="ORF">PHLGIDRAFT_131072</name>
</gene>
<evidence type="ECO:0000313" key="15">
    <source>
        <dbReference type="EMBL" id="KIP01848.1"/>
    </source>
</evidence>
<accession>A0A0C3PAL5</accession>
<feature type="domain" description="PH" evidence="12">
    <location>
        <begin position="67"/>
        <end position="162"/>
    </location>
</feature>
<dbReference type="SUPFAM" id="SSF50729">
    <property type="entry name" value="PH domain-like"/>
    <property type="match status" value="1"/>
</dbReference>
<dbReference type="EC" id="2.7.11.1" evidence="2"/>
<keyword evidence="6" id="KW-0418">Kinase</keyword>
<comment type="catalytic activity">
    <reaction evidence="9">
        <text>L-seryl-[protein] + ATP = O-phospho-L-seryl-[protein] + ADP + H(+)</text>
        <dbReference type="Rhea" id="RHEA:17989"/>
        <dbReference type="Rhea" id="RHEA-COMP:9863"/>
        <dbReference type="Rhea" id="RHEA-COMP:11604"/>
        <dbReference type="ChEBI" id="CHEBI:15378"/>
        <dbReference type="ChEBI" id="CHEBI:29999"/>
        <dbReference type="ChEBI" id="CHEBI:30616"/>
        <dbReference type="ChEBI" id="CHEBI:83421"/>
        <dbReference type="ChEBI" id="CHEBI:456216"/>
        <dbReference type="EC" id="2.7.11.1"/>
    </reaction>
</comment>
<dbReference type="FunFam" id="3.90.810.10:FF:000005">
    <property type="entry name" value="Non-specific serine/threonine protein kinase"/>
    <property type="match status" value="1"/>
</dbReference>
<dbReference type="PROSITE" id="PS50011">
    <property type="entry name" value="PROTEIN_KINASE_DOM"/>
    <property type="match status" value="1"/>
</dbReference>
<dbReference type="GO" id="GO:0005524">
    <property type="term" value="F:ATP binding"/>
    <property type="evidence" value="ECO:0007669"/>
    <property type="project" value="UniProtKB-UniRule"/>
</dbReference>
<feature type="compositionally biased region" description="Polar residues" evidence="11">
    <location>
        <begin position="1"/>
        <end position="13"/>
    </location>
</feature>
<dbReference type="PANTHER" id="PTHR45832:SF22">
    <property type="entry name" value="SERINE_THREONINE-PROTEIN KINASE SAMKA-RELATED"/>
    <property type="match status" value="1"/>
</dbReference>
<evidence type="ECO:0000256" key="11">
    <source>
        <dbReference type="SAM" id="MobiDB-lite"/>
    </source>
</evidence>
<dbReference type="InterPro" id="IPR008271">
    <property type="entry name" value="Ser/Thr_kinase_AS"/>
</dbReference>
<evidence type="ECO:0000256" key="5">
    <source>
        <dbReference type="ARBA" id="ARBA00022741"/>
    </source>
</evidence>
<evidence type="ECO:0000256" key="8">
    <source>
        <dbReference type="ARBA" id="ARBA00047899"/>
    </source>
</evidence>
<dbReference type="CDD" id="cd06614">
    <property type="entry name" value="STKc_PAK"/>
    <property type="match status" value="1"/>
</dbReference>
<dbReference type="InterPro" id="IPR033923">
    <property type="entry name" value="PAK_BD"/>
</dbReference>
<dbReference type="InterPro" id="IPR051931">
    <property type="entry name" value="PAK3-like"/>
</dbReference>
<protein>
    <recommendedName>
        <fullName evidence="2">non-specific serine/threonine protein kinase</fullName>
        <ecNumber evidence="2">2.7.11.1</ecNumber>
    </recommendedName>
</protein>
<dbReference type="OrthoDB" id="248923at2759"/>
<dbReference type="Gene3D" id="1.10.510.10">
    <property type="entry name" value="Transferase(Phosphotransferase) domain 1"/>
    <property type="match status" value="1"/>
</dbReference>
<evidence type="ECO:0000256" key="10">
    <source>
        <dbReference type="PROSITE-ProRule" id="PRU10141"/>
    </source>
</evidence>
<dbReference type="InterPro" id="IPR000719">
    <property type="entry name" value="Prot_kinase_dom"/>
</dbReference>
<dbReference type="FunFam" id="3.30.200.20:FF:000705">
    <property type="entry name" value="Non-specific serine/threonine protein kinase"/>
    <property type="match status" value="1"/>
</dbReference>
<dbReference type="GO" id="GO:0004674">
    <property type="term" value="F:protein serine/threonine kinase activity"/>
    <property type="evidence" value="ECO:0007669"/>
    <property type="project" value="UniProtKB-KW"/>
</dbReference>
<organism evidence="15 16">
    <name type="scientific">Phlebiopsis gigantea (strain 11061_1 CR5-6)</name>
    <name type="common">White-rot fungus</name>
    <name type="synonym">Peniophora gigantea</name>
    <dbReference type="NCBI Taxonomy" id="745531"/>
    <lineage>
        <taxon>Eukaryota</taxon>
        <taxon>Fungi</taxon>
        <taxon>Dikarya</taxon>
        <taxon>Basidiomycota</taxon>
        <taxon>Agaricomycotina</taxon>
        <taxon>Agaricomycetes</taxon>
        <taxon>Polyporales</taxon>
        <taxon>Phanerochaetaceae</taxon>
        <taxon>Phlebiopsis</taxon>
    </lineage>
</organism>
<evidence type="ECO:0000256" key="2">
    <source>
        <dbReference type="ARBA" id="ARBA00012513"/>
    </source>
</evidence>
<dbReference type="SMART" id="SM00285">
    <property type="entry name" value="PBD"/>
    <property type="match status" value="1"/>
</dbReference>
<feature type="domain" description="Protein kinase" evidence="13">
    <location>
        <begin position="542"/>
        <end position="794"/>
    </location>
</feature>
<feature type="binding site" evidence="10">
    <location>
        <position position="571"/>
    </location>
    <ligand>
        <name>ATP</name>
        <dbReference type="ChEBI" id="CHEBI:30616"/>
    </ligand>
</feature>
<dbReference type="Pfam" id="PF00786">
    <property type="entry name" value="PBD"/>
    <property type="match status" value="1"/>
</dbReference>
<evidence type="ECO:0000256" key="1">
    <source>
        <dbReference type="ARBA" id="ARBA00008874"/>
    </source>
</evidence>
<proteinExistence type="inferred from homology"/>
<dbReference type="GO" id="GO:0106310">
    <property type="term" value="F:protein serine kinase activity"/>
    <property type="evidence" value="ECO:0007669"/>
    <property type="project" value="RHEA"/>
</dbReference>
<evidence type="ECO:0000313" key="16">
    <source>
        <dbReference type="Proteomes" id="UP000053257"/>
    </source>
</evidence>
<dbReference type="InterPro" id="IPR011993">
    <property type="entry name" value="PH-like_dom_sf"/>
</dbReference>